<dbReference type="PANTHER" id="PTHR10855">
    <property type="entry name" value="26S PROTEASOME NON-ATPASE REGULATORY SUBUNIT 12/COP9 SIGNALOSOME COMPLEX SUBUNIT 4"/>
    <property type="match status" value="1"/>
</dbReference>
<dbReference type="Gene3D" id="1.10.10.10">
    <property type="entry name" value="Winged helix-like DNA-binding domain superfamily/Winged helix DNA-binding domain"/>
    <property type="match status" value="1"/>
</dbReference>
<evidence type="ECO:0000256" key="1">
    <source>
        <dbReference type="ARBA" id="ARBA00006397"/>
    </source>
</evidence>
<accession>A0A1D6FHL2</accession>
<dbReference type="EMBL" id="CM000784">
    <property type="protein sequence ID" value="AQK91293.1"/>
    <property type="molecule type" value="Genomic_DNA"/>
</dbReference>
<keyword evidence="2 4" id="KW-0647">Proteasome</keyword>
<comment type="similarity">
    <text evidence="1">Belongs to the proteasome subunit p55 family.</text>
</comment>
<dbReference type="GO" id="GO:0000502">
    <property type="term" value="C:proteasome complex"/>
    <property type="evidence" value="ECO:0007669"/>
    <property type="project" value="UniProtKB-KW"/>
</dbReference>
<dbReference type="SMART" id="SM00088">
    <property type="entry name" value="PINT"/>
    <property type="match status" value="1"/>
</dbReference>
<dbReference type="SUPFAM" id="SSF46785">
    <property type="entry name" value="Winged helix' DNA-binding domain"/>
    <property type="match status" value="1"/>
</dbReference>
<evidence type="ECO:0000256" key="3">
    <source>
        <dbReference type="ARBA" id="ARBA00064920"/>
    </source>
</evidence>
<dbReference type="InterPro" id="IPR040134">
    <property type="entry name" value="PSMD12/CSN4"/>
</dbReference>
<dbReference type="GO" id="GO:0005634">
    <property type="term" value="C:nucleus"/>
    <property type="evidence" value="ECO:0007669"/>
    <property type="project" value="UniProtKB-ARBA"/>
</dbReference>
<reference evidence="4" key="1">
    <citation type="submission" date="2015-12" db="EMBL/GenBank/DDBJ databases">
        <title>Update maize B73 reference genome by single molecule sequencing technologies.</title>
        <authorList>
            <consortium name="Maize Genome Sequencing Project"/>
            <person name="Ware D."/>
        </authorList>
    </citation>
    <scope>NUCLEOTIDE SEQUENCE</scope>
    <source>
        <tissue evidence="4">Seedling</tissue>
    </source>
</reference>
<dbReference type="ExpressionAtlas" id="A0A1D6FHL2">
    <property type="expression patterns" value="baseline and differential"/>
</dbReference>
<dbReference type="PANTHER" id="PTHR10855:SF1">
    <property type="entry name" value="26S PROTEASOME NON-ATPASE REGULATORY SUBUNIT 12"/>
    <property type="match status" value="1"/>
</dbReference>
<dbReference type="FunFam" id="1.10.10.10:FF:000070">
    <property type="entry name" value="26S proteasome non-ATPase regulatory subunit 12"/>
    <property type="match status" value="1"/>
</dbReference>
<dbReference type="PROSITE" id="PS50250">
    <property type="entry name" value="PCI"/>
    <property type="match status" value="1"/>
</dbReference>
<dbReference type="Pfam" id="PF01399">
    <property type="entry name" value="PCI"/>
    <property type="match status" value="1"/>
</dbReference>
<evidence type="ECO:0000313" key="4">
    <source>
        <dbReference type="EMBL" id="AQK91293.1"/>
    </source>
</evidence>
<sequence>MYCLLCVWPIVVVILLYACPLNLTFCSAPNILVVSKYYSRVTIKRLADLLCLSLQEAEKHLSDMVNSKSLTAKIDRPMGVVSFRVVQDCNSTLNSWATNLK</sequence>
<evidence type="ECO:0000256" key="2">
    <source>
        <dbReference type="ARBA" id="ARBA00022942"/>
    </source>
</evidence>
<gene>
    <name evidence="4" type="ORF">ZEAMMB73_Zm00001d009068</name>
</gene>
<dbReference type="InterPro" id="IPR036388">
    <property type="entry name" value="WH-like_DNA-bd_sf"/>
</dbReference>
<organism evidence="4">
    <name type="scientific">Zea mays</name>
    <name type="common">Maize</name>
    <dbReference type="NCBI Taxonomy" id="4577"/>
    <lineage>
        <taxon>Eukaryota</taxon>
        <taxon>Viridiplantae</taxon>
        <taxon>Streptophyta</taxon>
        <taxon>Embryophyta</taxon>
        <taxon>Tracheophyta</taxon>
        <taxon>Spermatophyta</taxon>
        <taxon>Magnoliopsida</taxon>
        <taxon>Liliopsida</taxon>
        <taxon>Poales</taxon>
        <taxon>Poaceae</taxon>
        <taxon>PACMAD clade</taxon>
        <taxon>Panicoideae</taxon>
        <taxon>Andropogonodae</taxon>
        <taxon>Andropogoneae</taxon>
        <taxon>Tripsacinae</taxon>
        <taxon>Zea</taxon>
    </lineage>
</organism>
<dbReference type="InterPro" id="IPR036390">
    <property type="entry name" value="WH_DNA-bd_sf"/>
</dbReference>
<dbReference type="InterPro" id="IPR000717">
    <property type="entry name" value="PCI_dom"/>
</dbReference>
<comment type="subunit">
    <text evidence="3">Component of the 19S regulatory particle (RP/PA700) lid subcomplex of the 26S proteasome. The 26S proteasome is composed of a core protease (CP), known as the 20S proteasome, capped at one or both ends by the 19S regulatory particle (RP/PA700). The RP/PA700 complex is composed of at least 17 different subunits in two subcomplexes, the base and the lid, which form the portions proximal and distal to the 20S proteolytic core, respectively.</text>
</comment>
<name>A0A1D6FHL2_MAIZE</name>
<dbReference type="AlphaFoldDB" id="A0A1D6FHL2"/>
<protein>
    <submittedName>
        <fullName evidence="4">26S proteasome non-ATPase regulatory subunit 12 homolog B</fullName>
    </submittedName>
</protein>
<proteinExistence type="inferred from homology"/>